<dbReference type="OrthoDB" id="10260857at2759"/>
<accession>A0A2U1MVR0</accession>
<dbReference type="PANTHER" id="PTHR13678">
    <property type="entry name" value="VACUOLAR PROTEIN SORTING-ASSOCIATED PROTEIN 37"/>
    <property type="match status" value="1"/>
</dbReference>
<sequence>MFKFWGSQEQNTEQRPQEASTSSWFSPFVASSPSSFQPATHNSCSNSNSFTQRPGDQVNSLARVSPSETAAITVDLQDKSVDELNKLLSDKEAYQEFLLSIDPVKTSNNLRDDLRNETLQLARDNLAKESCMAELRNQCMIIRTTELATAQEKLNDLNKQKTEIIKPYSLASLLHNLQGKY</sequence>
<dbReference type="AlphaFoldDB" id="A0A2U1MVR0"/>
<comment type="subcellular location">
    <subcellularLocation>
        <location evidence="1">Endosome</location>
    </subcellularLocation>
</comment>
<keyword evidence="3" id="KW-0813">Transport</keyword>
<organism evidence="8 9">
    <name type="scientific">Artemisia annua</name>
    <name type="common">Sweet wormwood</name>
    <dbReference type="NCBI Taxonomy" id="35608"/>
    <lineage>
        <taxon>Eukaryota</taxon>
        <taxon>Viridiplantae</taxon>
        <taxon>Streptophyta</taxon>
        <taxon>Embryophyta</taxon>
        <taxon>Tracheophyta</taxon>
        <taxon>Spermatophyta</taxon>
        <taxon>Magnoliopsida</taxon>
        <taxon>eudicotyledons</taxon>
        <taxon>Gunneridae</taxon>
        <taxon>Pentapetalae</taxon>
        <taxon>asterids</taxon>
        <taxon>campanulids</taxon>
        <taxon>Asterales</taxon>
        <taxon>Asteraceae</taxon>
        <taxon>Asteroideae</taxon>
        <taxon>Anthemideae</taxon>
        <taxon>Artemisiinae</taxon>
        <taxon>Artemisia</taxon>
    </lineage>
</organism>
<evidence type="ECO:0000313" key="9">
    <source>
        <dbReference type="Proteomes" id="UP000245207"/>
    </source>
</evidence>
<comment type="caution">
    <text evidence="8">The sequence shown here is derived from an EMBL/GenBank/DDBJ whole genome shotgun (WGS) entry which is preliminary data.</text>
</comment>
<reference evidence="8 9" key="1">
    <citation type="journal article" date="2018" name="Mol. Plant">
        <title>The genome of Artemisia annua provides insight into the evolution of Asteraceae family and artemisinin biosynthesis.</title>
        <authorList>
            <person name="Shen Q."/>
            <person name="Zhang L."/>
            <person name="Liao Z."/>
            <person name="Wang S."/>
            <person name="Yan T."/>
            <person name="Shi P."/>
            <person name="Liu M."/>
            <person name="Fu X."/>
            <person name="Pan Q."/>
            <person name="Wang Y."/>
            <person name="Lv Z."/>
            <person name="Lu X."/>
            <person name="Zhang F."/>
            <person name="Jiang W."/>
            <person name="Ma Y."/>
            <person name="Chen M."/>
            <person name="Hao X."/>
            <person name="Li L."/>
            <person name="Tang Y."/>
            <person name="Lv G."/>
            <person name="Zhou Y."/>
            <person name="Sun X."/>
            <person name="Brodelius P.E."/>
            <person name="Rose J.K.C."/>
            <person name="Tang K."/>
        </authorList>
    </citation>
    <scope>NUCLEOTIDE SEQUENCE [LARGE SCALE GENOMIC DNA]</scope>
    <source>
        <strain evidence="9">cv. Huhao1</strain>
        <tissue evidence="8">Leaf</tissue>
    </source>
</reference>
<dbReference type="GO" id="GO:0000813">
    <property type="term" value="C:ESCRT I complex"/>
    <property type="evidence" value="ECO:0007669"/>
    <property type="project" value="UniProtKB-ARBA"/>
</dbReference>
<feature type="compositionally biased region" description="Low complexity" evidence="6">
    <location>
        <begin position="20"/>
        <end position="38"/>
    </location>
</feature>
<comment type="similarity">
    <text evidence="2">Belongs to the VPS37 family.</text>
</comment>
<dbReference type="InterPro" id="IPR009851">
    <property type="entry name" value="Mod_r"/>
</dbReference>
<feature type="compositionally biased region" description="Polar residues" evidence="6">
    <location>
        <begin position="39"/>
        <end position="60"/>
    </location>
</feature>
<dbReference type="GO" id="GO:0043162">
    <property type="term" value="P:ubiquitin-dependent protein catabolic process via the multivesicular body sorting pathway"/>
    <property type="evidence" value="ECO:0007669"/>
    <property type="project" value="TreeGrafter"/>
</dbReference>
<dbReference type="Proteomes" id="UP000245207">
    <property type="component" value="Unassembled WGS sequence"/>
</dbReference>
<gene>
    <name evidence="8" type="ORF">CTI12_AA326600</name>
</gene>
<dbReference type="GO" id="GO:0006623">
    <property type="term" value="P:protein targeting to vacuole"/>
    <property type="evidence" value="ECO:0007669"/>
    <property type="project" value="TreeGrafter"/>
</dbReference>
<evidence type="ECO:0000256" key="2">
    <source>
        <dbReference type="ARBA" id="ARBA00007617"/>
    </source>
</evidence>
<name>A0A2U1MVR0_ARTAN</name>
<evidence type="ECO:0000256" key="1">
    <source>
        <dbReference type="ARBA" id="ARBA00004177"/>
    </source>
</evidence>
<dbReference type="Pfam" id="PF07200">
    <property type="entry name" value="Mod_r"/>
    <property type="match status" value="1"/>
</dbReference>
<keyword evidence="9" id="KW-1185">Reference proteome</keyword>
<dbReference type="GO" id="GO:0006612">
    <property type="term" value="P:protein targeting to membrane"/>
    <property type="evidence" value="ECO:0007669"/>
    <property type="project" value="TreeGrafter"/>
</dbReference>
<evidence type="ECO:0000256" key="5">
    <source>
        <dbReference type="ARBA" id="ARBA00022927"/>
    </source>
</evidence>
<dbReference type="PANTHER" id="PTHR13678:SF2">
    <property type="entry name" value="VACUOLAR PROTEIN SORTING-ASSOCIATED PROTEIN 37A"/>
    <property type="match status" value="1"/>
</dbReference>
<proteinExistence type="inferred from homology"/>
<protein>
    <submittedName>
        <fullName evidence="8">Vacuolar protein-sorting-associated protein 37</fullName>
    </submittedName>
</protein>
<dbReference type="EMBL" id="PKPP01004249">
    <property type="protein sequence ID" value="PWA65329.1"/>
    <property type="molecule type" value="Genomic_DNA"/>
</dbReference>
<feature type="region of interest" description="Disordered" evidence="6">
    <location>
        <begin position="1"/>
        <end position="60"/>
    </location>
</feature>
<evidence type="ECO:0000313" key="8">
    <source>
        <dbReference type="EMBL" id="PWA65329.1"/>
    </source>
</evidence>
<evidence type="ECO:0000256" key="3">
    <source>
        <dbReference type="ARBA" id="ARBA00022448"/>
    </source>
</evidence>
<keyword evidence="5" id="KW-0653">Protein transport</keyword>
<dbReference type="STRING" id="35608.A0A2U1MVR0"/>
<evidence type="ECO:0000259" key="7">
    <source>
        <dbReference type="Pfam" id="PF07200"/>
    </source>
</evidence>
<keyword evidence="4" id="KW-0967">Endosome</keyword>
<feature type="domain" description="VPS37 C-terminal" evidence="7">
    <location>
        <begin position="77"/>
        <end position="178"/>
    </location>
</feature>
<evidence type="ECO:0000256" key="4">
    <source>
        <dbReference type="ARBA" id="ARBA00022753"/>
    </source>
</evidence>
<evidence type="ECO:0000256" key="6">
    <source>
        <dbReference type="SAM" id="MobiDB-lite"/>
    </source>
</evidence>
<feature type="compositionally biased region" description="Polar residues" evidence="6">
    <location>
        <begin position="7"/>
        <end position="19"/>
    </location>
</feature>